<dbReference type="PANTHER" id="PTHR47755:SF1">
    <property type="entry name" value="CELL DIVISION PROTEIN FTSX"/>
    <property type="match status" value="1"/>
</dbReference>
<feature type="transmembrane region" description="Helical" evidence="11">
    <location>
        <begin position="216"/>
        <end position="239"/>
    </location>
</feature>
<feature type="domain" description="ABC3 transporter permease C-terminal" evidence="12">
    <location>
        <begin position="177"/>
        <end position="298"/>
    </location>
</feature>
<feature type="transmembrane region" description="Helical" evidence="11">
    <location>
        <begin position="176"/>
        <end position="195"/>
    </location>
</feature>
<keyword evidence="6 11" id="KW-0812">Transmembrane</keyword>
<evidence type="ECO:0000313" key="15">
    <source>
        <dbReference type="Proteomes" id="UP000220752"/>
    </source>
</evidence>
<keyword evidence="9 10" id="KW-0131">Cell cycle</keyword>
<dbReference type="PANTHER" id="PTHR47755">
    <property type="entry name" value="CELL DIVISION PROTEIN FTSX"/>
    <property type="match status" value="1"/>
</dbReference>
<keyword evidence="7 11" id="KW-1133">Transmembrane helix</keyword>
<evidence type="ECO:0000256" key="5">
    <source>
        <dbReference type="ARBA" id="ARBA00022618"/>
    </source>
</evidence>
<evidence type="ECO:0000313" key="14">
    <source>
        <dbReference type="EMBL" id="PDX59628.1"/>
    </source>
</evidence>
<reference evidence="14 15" key="1">
    <citation type="journal article" date="2017" name="Front. Microbiol.">
        <title>New Insights into the Diversity of the Genus Faecalibacterium.</title>
        <authorList>
            <person name="Benevides L."/>
            <person name="Burman S."/>
            <person name="Martin R."/>
            <person name="Robert V."/>
            <person name="Thomas M."/>
            <person name="Miquel S."/>
            <person name="Chain F."/>
            <person name="Sokol H."/>
            <person name="Bermudez-Humaran L.G."/>
            <person name="Morrison M."/>
            <person name="Langella P."/>
            <person name="Azevedo V.A."/>
            <person name="Chatel J.M."/>
            <person name="Soares S."/>
        </authorList>
    </citation>
    <scope>NUCLEOTIDE SEQUENCE [LARGE SCALE GENOMIC DNA]</scope>
    <source>
        <strain evidence="15">CNCM I-4540</strain>
    </source>
</reference>
<dbReference type="EMBL" id="NMTQ01000011">
    <property type="protein sequence ID" value="PDX59628.1"/>
    <property type="molecule type" value="Genomic_DNA"/>
</dbReference>
<dbReference type="InterPro" id="IPR003838">
    <property type="entry name" value="ABC3_permease_C"/>
</dbReference>
<evidence type="ECO:0000256" key="3">
    <source>
        <dbReference type="ARBA" id="ARBA00021907"/>
    </source>
</evidence>
<evidence type="ECO:0000256" key="7">
    <source>
        <dbReference type="ARBA" id="ARBA00022989"/>
    </source>
</evidence>
<dbReference type="GO" id="GO:0005886">
    <property type="term" value="C:plasma membrane"/>
    <property type="evidence" value="ECO:0007669"/>
    <property type="project" value="UniProtKB-SubCell"/>
</dbReference>
<dbReference type="Gene3D" id="3.30.70.3040">
    <property type="match status" value="1"/>
</dbReference>
<comment type="caution">
    <text evidence="14">The sequence shown here is derived from an EMBL/GenBank/DDBJ whole genome shotgun (WGS) entry which is preliminary data.</text>
</comment>
<proteinExistence type="inferred from homology"/>
<evidence type="ECO:0000256" key="1">
    <source>
        <dbReference type="ARBA" id="ARBA00004651"/>
    </source>
</evidence>
<dbReference type="PIRSF" id="PIRSF003097">
    <property type="entry name" value="FtsX"/>
    <property type="match status" value="1"/>
</dbReference>
<accession>A0A2A6ZE38</accession>
<feature type="transmembrane region" description="Helical" evidence="11">
    <location>
        <begin position="276"/>
        <end position="296"/>
    </location>
</feature>
<sequence>MMRPSTFFFLVRRGIRNLGKHWAMTFVCILSLSVCMTLNTFASLAEVNVDSMVNYLGSQNETVVYLDPECDDATAQAVGEKLAAMPGVTNVQFVSKQDVLNTYRNYMEDYSSLWDEFENDNPFKANYRVSIADLSQMEAMSKKMQAIQGVYSVTAPVEMTNVFVQVQRSVTKVGRGIVLVLMVVSIITVGSTIRLSVFARRREIEIMKYVGATNGLVTLPFVVEGLAMGLISGVLTAAISLGGYSYMVQASDGLGGVWEMIMGQALVPVSAVWSTIIPYSLIGGAVVGGLGSMFSIRKHLNV</sequence>
<evidence type="ECO:0000256" key="8">
    <source>
        <dbReference type="ARBA" id="ARBA00023136"/>
    </source>
</evidence>
<dbReference type="Pfam" id="PF18075">
    <property type="entry name" value="FtsX_ECD"/>
    <property type="match status" value="1"/>
</dbReference>
<gene>
    <name evidence="14" type="ORF">CGS46_01590</name>
</gene>
<evidence type="ECO:0000256" key="2">
    <source>
        <dbReference type="ARBA" id="ARBA00007379"/>
    </source>
</evidence>
<keyword evidence="8 10" id="KW-0472">Membrane</keyword>
<protein>
    <recommendedName>
        <fullName evidence="3 10">Cell division protein FtsX</fullName>
    </recommendedName>
</protein>
<dbReference type="Proteomes" id="UP000220752">
    <property type="component" value="Unassembled WGS sequence"/>
</dbReference>
<organism evidence="14 15">
    <name type="scientific">Faecalibacterium langellae</name>
    <dbReference type="NCBI Taxonomy" id="3435293"/>
    <lineage>
        <taxon>Bacteria</taxon>
        <taxon>Bacillati</taxon>
        <taxon>Bacillota</taxon>
        <taxon>Clostridia</taxon>
        <taxon>Eubacteriales</taxon>
        <taxon>Oscillospiraceae</taxon>
        <taxon>Faecalibacterium</taxon>
    </lineage>
</organism>
<comment type="subcellular location">
    <subcellularLocation>
        <location evidence="1">Cell membrane</location>
        <topology evidence="1">Multi-pass membrane protein</topology>
    </subcellularLocation>
</comment>
<evidence type="ECO:0000256" key="4">
    <source>
        <dbReference type="ARBA" id="ARBA00022475"/>
    </source>
</evidence>
<dbReference type="InterPro" id="IPR004513">
    <property type="entry name" value="FtsX"/>
</dbReference>
<comment type="similarity">
    <text evidence="2 10">Belongs to the ABC-4 integral membrane protein family. FtsX subfamily.</text>
</comment>
<evidence type="ECO:0000256" key="9">
    <source>
        <dbReference type="ARBA" id="ARBA00023306"/>
    </source>
</evidence>
<feature type="domain" description="FtsX extracellular" evidence="13">
    <location>
        <begin position="61"/>
        <end position="153"/>
    </location>
</feature>
<dbReference type="Pfam" id="PF02687">
    <property type="entry name" value="FtsX"/>
    <property type="match status" value="1"/>
</dbReference>
<comment type="function">
    <text evidence="10">Part of the ABC transporter FtsEX involved in asymmetric cellular division facilitating the initiation of sporulation.</text>
</comment>
<name>A0A2A6ZE38_9FIRM</name>
<keyword evidence="5 10" id="KW-0132">Cell division</keyword>
<dbReference type="AlphaFoldDB" id="A0A2A6ZE38"/>
<keyword evidence="4 10" id="KW-1003">Cell membrane</keyword>
<evidence type="ECO:0000259" key="13">
    <source>
        <dbReference type="Pfam" id="PF18075"/>
    </source>
</evidence>
<keyword evidence="15" id="KW-1185">Reference proteome</keyword>
<dbReference type="GO" id="GO:0051301">
    <property type="term" value="P:cell division"/>
    <property type="evidence" value="ECO:0007669"/>
    <property type="project" value="UniProtKB-KW"/>
</dbReference>
<evidence type="ECO:0000256" key="10">
    <source>
        <dbReference type="PIRNR" id="PIRNR003097"/>
    </source>
</evidence>
<evidence type="ECO:0000256" key="6">
    <source>
        <dbReference type="ARBA" id="ARBA00022692"/>
    </source>
</evidence>
<evidence type="ECO:0000256" key="11">
    <source>
        <dbReference type="SAM" id="Phobius"/>
    </source>
</evidence>
<dbReference type="InterPro" id="IPR040690">
    <property type="entry name" value="FtsX_ECD"/>
</dbReference>
<evidence type="ECO:0000259" key="12">
    <source>
        <dbReference type="Pfam" id="PF02687"/>
    </source>
</evidence>